<dbReference type="Proteomes" id="UP000207593">
    <property type="component" value="Segment"/>
</dbReference>
<organism evidence="1 2">
    <name type="scientific">Sulfitobacter phage phiCB2047-B</name>
    <dbReference type="NCBI Taxonomy" id="754046"/>
    <lineage>
        <taxon>Viruses</taxon>
        <taxon>Duplodnaviria</taxon>
        <taxon>Heunggongvirae</taxon>
        <taxon>Uroviricota</taxon>
        <taxon>Caudoviricetes</taxon>
        <taxon>Schitoviridae</taxon>
        <taxon>Rhodovirinae</taxon>
        <taxon>Raunefjordenvirus</taxon>
        <taxon>Raunefjordenvirus CB2047B</taxon>
    </lineage>
</organism>
<dbReference type="KEGG" id="vg:15012412"/>
<dbReference type="EMBL" id="HQ317387">
    <property type="protein sequence ID" value="AGH07399.1"/>
    <property type="molecule type" value="Genomic_DNA"/>
</dbReference>
<evidence type="ECO:0000313" key="1">
    <source>
        <dbReference type="EMBL" id="AGH07399.1"/>
    </source>
</evidence>
<gene>
    <name evidence="1" type="ORF">SUFG_00030</name>
</gene>
<proteinExistence type="predicted"/>
<accession>M4PYH1</accession>
<evidence type="ECO:0000313" key="2">
    <source>
        <dbReference type="Proteomes" id="UP000207593"/>
    </source>
</evidence>
<dbReference type="RefSeq" id="YP_007675815.1">
    <property type="nucleotide sequence ID" value="NC_020862.2"/>
</dbReference>
<protein>
    <submittedName>
        <fullName evidence="1">Uncharacterized protein</fullName>
    </submittedName>
</protein>
<reference evidence="1 2" key="1">
    <citation type="journal article" date="2014" name="Genome Announc.">
        <title>Genome Sequence of the Sulfitobacter sp. Strain 2047-Infecting Lytic Phage {Phi}CB2047-B.</title>
        <authorList>
            <person name="Ankrah N.Y."/>
            <person name="Budinoff C.R."/>
            <person name="Wilson W.H."/>
            <person name="Wilhelm S.W."/>
            <person name="Buchan A."/>
        </authorList>
    </citation>
    <scope>NUCLEOTIDE SEQUENCE [LARGE SCALE GENOMIC DNA]</scope>
    <source>
        <strain evidence="2">phiCB2047-B</strain>
    </source>
</reference>
<dbReference type="GeneID" id="15012412"/>
<keyword evidence="2" id="KW-1185">Reference proteome</keyword>
<name>M4PYH1_9CAUD</name>
<sequence>MGFIIGGTPEIVKYLITKKTPVFFLCPNYQEKLYVWQNALTFFYPMIQGRPCTSTFSFNLINQSYLKLLNLETNGSSHLSEKLRGYRGVVIQHPKLQIPRNDDELRYLILICNKRHQANEKT</sequence>